<keyword evidence="2" id="KW-1003">Cell membrane</keyword>
<dbReference type="Pfam" id="PF11412">
    <property type="entry name" value="DsbD_N"/>
    <property type="match status" value="1"/>
</dbReference>
<organism evidence="9 10">
    <name type="scientific">Algisphaera agarilytica</name>
    <dbReference type="NCBI Taxonomy" id="1385975"/>
    <lineage>
        <taxon>Bacteria</taxon>
        <taxon>Pseudomonadati</taxon>
        <taxon>Planctomycetota</taxon>
        <taxon>Phycisphaerae</taxon>
        <taxon>Phycisphaerales</taxon>
        <taxon>Phycisphaeraceae</taxon>
        <taxon>Algisphaera</taxon>
    </lineage>
</organism>
<keyword evidence="10" id="KW-1185">Reference proteome</keyword>
<dbReference type="RefSeq" id="WP_184675412.1">
    <property type="nucleotide sequence ID" value="NZ_JACHGY010000001.1"/>
</dbReference>
<dbReference type="AlphaFoldDB" id="A0A7X0H3F2"/>
<dbReference type="PANTHER" id="PTHR32234:SF0">
    <property type="entry name" value="THIOL:DISULFIDE INTERCHANGE PROTEIN DSBD"/>
    <property type="match status" value="1"/>
</dbReference>
<keyword evidence="6 7" id="KW-0472">Membrane</keyword>
<dbReference type="SUPFAM" id="SSF52833">
    <property type="entry name" value="Thioredoxin-like"/>
    <property type="match status" value="1"/>
</dbReference>
<dbReference type="EMBL" id="JACHGY010000001">
    <property type="protein sequence ID" value="MBB6428353.1"/>
    <property type="molecule type" value="Genomic_DNA"/>
</dbReference>
<feature type="transmembrane region" description="Helical" evidence="7">
    <location>
        <begin position="284"/>
        <end position="305"/>
    </location>
</feature>
<evidence type="ECO:0000313" key="9">
    <source>
        <dbReference type="EMBL" id="MBB6428353.1"/>
    </source>
</evidence>
<feature type="transmembrane region" description="Helical" evidence="7">
    <location>
        <begin position="400"/>
        <end position="419"/>
    </location>
</feature>
<keyword evidence="9" id="KW-0560">Oxidoreductase</keyword>
<keyword evidence="3 7" id="KW-0812">Transmembrane</keyword>
<feature type="domain" description="Thioredoxin" evidence="8">
    <location>
        <begin position="491"/>
        <end position="616"/>
    </location>
</feature>
<name>A0A7X0H3F2_9BACT</name>
<feature type="transmembrane region" description="Helical" evidence="7">
    <location>
        <begin position="245"/>
        <end position="269"/>
    </location>
</feature>
<proteinExistence type="predicted"/>
<sequence length="623" mass="66309">MTAEAVMIAGQTHTGSPTAIAVVIDIADKYHINPDPPRSGPTWFPGQYPTTLKLIDPPAGVQVGQVQYPEPKPYAVEYADQDILVYEGQVVLYVPLLLSPEVEAGTLDFKLELEVQACDPKVCLMPEVIELSTSIEVLPVGTELAESDQATQDLFAGFDPAGWAAIGEPLDVPEPTQVIEDNSAEPSDQSMPSGWLALFLFQKLAVALAAGFILNFTPCVLPVVPLKVMSLAQHGNAAGGRKRTILLALVMASGIIGFWLVIGGAMVVFKQFDTISKLFQNPEFNLAVGVVIAVLAVSMLGVFTINLPRAVYQINPTGDTVTGSFGFGIMTAVLATPCAGPLMGAAVAWATLQGVVTVLLVFAALGLGMALPYLLLTLFPELVNKMPRAGAGSELLKQTMGILMLAAAAFFLGVGIVALTSDGTQANSQLHWWFVGALVAAAGIWLILRGVTKVCQTSGGRRFVSVSGLLLIASGVWLGAANAWPDTARGSAAGDELLDEGIPWIYYTPDRLAEQQDAGRVVLLDFTAEWCLNCKALEKAVLESDRITALLREPGVAPVKVDITSRRNVDGNNLLKKMGRVTIPLLVVLDGQGNEVFKADFYTIDQVADAIERAKAWGEVAMR</sequence>
<dbReference type="GO" id="GO:0047134">
    <property type="term" value="F:protein-disulfide reductase [NAD(P)H] activity"/>
    <property type="evidence" value="ECO:0007669"/>
    <property type="project" value="UniProtKB-EC"/>
</dbReference>
<dbReference type="GO" id="GO:0017004">
    <property type="term" value="P:cytochrome complex assembly"/>
    <property type="evidence" value="ECO:0007669"/>
    <property type="project" value="UniProtKB-KW"/>
</dbReference>
<evidence type="ECO:0000256" key="3">
    <source>
        <dbReference type="ARBA" id="ARBA00022692"/>
    </source>
</evidence>
<dbReference type="GO" id="GO:0045454">
    <property type="term" value="P:cell redox homeostasis"/>
    <property type="evidence" value="ECO:0007669"/>
    <property type="project" value="TreeGrafter"/>
</dbReference>
<protein>
    <submittedName>
        <fullName evidence="9">Thiol:disulfide interchange protein DsbD</fullName>
        <ecNumber evidence="9">1.8.1.8</ecNumber>
    </submittedName>
</protein>
<evidence type="ECO:0000256" key="6">
    <source>
        <dbReference type="ARBA" id="ARBA00023136"/>
    </source>
</evidence>
<dbReference type="InterPro" id="IPR003834">
    <property type="entry name" value="Cyt_c_assmbl_TM_dom"/>
</dbReference>
<feature type="transmembrane region" description="Helical" evidence="7">
    <location>
        <begin position="355"/>
        <end position="379"/>
    </location>
</feature>
<gene>
    <name evidence="9" type="ORF">HNQ40_000159</name>
</gene>
<dbReference type="PROSITE" id="PS51352">
    <property type="entry name" value="THIOREDOXIN_2"/>
    <property type="match status" value="1"/>
</dbReference>
<feature type="transmembrane region" description="Helical" evidence="7">
    <location>
        <begin position="195"/>
        <end position="224"/>
    </location>
</feature>
<dbReference type="Gene3D" id="3.40.30.10">
    <property type="entry name" value="Glutaredoxin"/>
    <property type="match status" value="1"/>
</dbReference>
<comment type="subcellular location">
    <subcellularLocation>
        <location evidence="1">Cell membrane</location>
        <topology evidence="1">Multi-pass membrane protein</topology>
    </subcellularLocation>
</comment>
<reference evidence="9 10" key="1">
    <citation type="submission" date="2020-08" db="EMBL/GenBank/DDBJ databases">
        <title>Genomic Encyclopedia of Type Strains, Phase IV (KMG-IV): sequencing the most valuable type-strain genomes for metagenomic binning, comparative biology and taxonomic classification.</title>
        <authorList>
            <person name="Goeker M."/>
        </authorList>
    </citation>
    <scope>NUCLEOTIDE SEQUENCE [LARGE SCALE GENOMIC DNA]</scope>
    <source>
        <strain evidence="9 10">DSM 103725</strain>
    </source>
</reference>
<feature type="transmembrane region" description="Helical" evidence="7">
    <location>
        <begin position="463"/>
        <end position="484"/>
    </location>
</feature>
<dbReference type="Pfam" id="PF02683">
    <property type="entry name" value="DsbD_TM"/>
    <property type="match status" value="1"/>
</dbReference>
<evidence type="ECO:0000256" key="2">
    <source>
        <dbReference type="ARBA" id="ARBA00022475"/>
    </source>
</evidence>
<accession>A0A7X0H3F2</accession>
<evidence type="ECO:0000256" key="5">
    <source>
        <dbReference type="ARBA" id="ARBA00022989"/>
    </source>
</evidence>
<evidence type="ECO:0000256" key="1">
    <source>
        <dbReference type="ARBA" id="ARBA00004651"/>
    </source>
</evidence>
<dbReference type="InterPro" id="IPR013766">
    <property type="entry name" value="Thioredoxin_domain"/>
</dbReference>
<dbReference type="GO" id="GO:0005886">
    <property type="term" value="C:plasma membrane"/>
    <property type="evidence" value="ECO:0007669"/>
    <property type="project" value="UniProtKB-SubCell"/>
</dbReference>
<evidence type="ECO:0000313" key="10">
    <source>
        <dbReference type="Proteomes" id="UP000541810"/>
    </source>
</evidence>
<dbReference type="Pfam" id="PF13899">
    <property type="entry name" value="Thioredoxin_7"/>
    <property type="match status" value="1"/>
</dbReference>
<keyword evidence="4" id="KW-0201">Cytochrome c-type biogenesis</keyword>
<dbReference type="Proteomes" id="UP000541810">
    <property type="component" value="Unassembled WGS sequence"/>
</dbReference>
<feature type="transmembrane region" description="Helical" evidence="7">
    <location>
        <begin position="325"/>
        <end position="349"/>
    </location>
</feature>
<dbReference type="InterPro" id="IPR036249">
    <property type="entry name" value="Thioredoxin-like_sf"/>
</dbReference>
<comment type="caution">
    <text evidence="9">The sequence shown here is derived from an EMBL/GenBank/DDBJ whole genome shotgun (WGS) entry which is preliminary data.</text>
</comment>
<dbReference type="InterPro" id="IPR028250">
    <property type="entry name" value="DsbDN"/>
</dbReference>
<dbReference type="PANTHER" id="PTHR32234">
    <property type="entry name" value="THIOL:DISULFIDE INTERCHANGE PROTEIN DSBD"/>
    <property type="match status" value="1"/>
</dbReference>
<dbReference type="Gene3D" id="2.60.40.1250">
    <property type="entry name" value="Thiol:disulfide interchange protein DsbD, N-terminal domain"/>
    <property type="match status" value="1"/>
</dbReference>
<dbReference type="InterPro" id="IPR036929">
    <property type="entry name" value="DsbDN_sf"/>
</dbReference>
<dbReference type="EC" id="1.8.1.8" evidence="9"/>
<evidence type="ECO:0000256" key="7">
    <source>
        <dbReference type="SAM" id="Phobius"/>
    </source>
</evidence>
<evidence type="ECO:0000259" key="8">
    <source>
        <dbReference type="PROSITE" id="PS51352"/>
    </source>
</evidence>
<evidence type="ECO:0000256" key="4">
    <source>
        <dbReference type="ARBA" id="ARBA00022748"/>
    </source>
</evidence>
<keyword evidence="5 7" id="KW-1133">Transmembrane helix</keyword>
<feature type="transmembrane region" description="Helical" evidence="7">
    <location>
        <begin position="431"/>
        <end position="451"/>
    </location>
</feature>